<dbReference type="NCBIfam" id="TIGR00152">
    <property type="entry name" value="dephospho-CoA kinase"/>
    <property type="match status" value="1"/>
</dbReference>
<dbReference type="eggNOG" id="COG0237">
    <property type="taxonomic scope" value="Bacteria"/>
</dbReference>
<dbReference type="GO" id="GO:0005737">
    <property type="term" value="C:cytoplasm"/>
    <property type="evidence" value="ECO:0007669"/>
    <property type="project" value="UniProtKB-SubCell"/>
</dbReference>
<dbReference type="Gene3D" id="3.40.50.300">
    <property type="entry name" value="P-loop containing nucleotide triphosphate hydrolases"/>
    <property type="match status" value="1"/>
</dbReference>
<comment type="caution">
    <text evidence="7">The sequence shown here is derived from an EMBL/GenBank/DDBJ whole genome shotgun (WGS) entry which is preliminary data.</text>
</comment>
<keyword evidence="5" id="KW-0963">Cytoplasm</keyword>
<dbReference type="AlphaFoldDB" id="A0A0A0EPV6"/>
<evidence type="ECO:0000256" key="1">
    <source>
        <dbReference type="ARBA" id="ARBA00009018"/>
    </source>
</evidence>
<dbReference type="STRING" id="1122185.N792_01990"/>
<dbReference type="UniPathway" id="UPA00241">
    <property type="reaction ID" value="UER00356"/>
</dbReference>
<dbReference type="HAMAP" id="MF_00376">
    <property type="entry name" value="Dephospho_CoA_kinase"/>
    <property type="match status" value="1"/>
</dbReference>
<feature type="binding site" evidence="5">
    <location>
        <begin position="13"/>
        <end position="18"/>
    </location>
    <ligand>
        <name>ATP</name>
        <dbReference type="ChEBI" id="CHEBI:30616"/>
    </ligand>
</feature>
<accession>A0A0A0EPV6</accession>
<evidence type="ECO:0000256" key="6">
    <source>
        <dbReference type="NCBIfam" id="TIGR00152"/>
    </source>
</evidence>
<name>A0A0A0EPV6_9GAMM</name>
<dbReference type="GO" id="GO:0005524">
    <property type="term" value="F:ATP binding"/>
    <property type="evidence" value="ECO:0007669"/>
    <property type="project" value="UniProtKB-UniRule"/>
</dbReference>
<proteinExistence type="inferred from homology"/>
<dbReference type="PANTHER" id="PTHR10695">
    <property type="entry name" value="DEPHOSPHO-COA KINASE-RELATED"/>
    <property type="match status" value="1"/>
</dbReference>
<dbReference type="EC" id="2.7.1.24" evidence="5 6"/>
<dbReference type="EMBL" id="AVPS01000001">
    <property type="protein sequence ID" value="KGM53016.1"/>
    <property type="molecule type" value="Genomic_DNA"/>
</dbReference>
<dbReference type="OrthoDB" id="9812943at2"/>
<protein>
    <recommendedName>
        <fullName evidence="5 6">Dephospho-CoA kinase</fullName>
        <ecNumber evidence="5 6">2.7.1.24</ecNumber>
    </recommendedName>
    <alternativeName>
        <fullName evidence="5">Dephosphocoenzyme A kinase</fullName>
    </alternativeName>
</protein>
<dbReference type="SUPFAM" id="SSF52540">
    <property type="entry name" value="P-loop containing nucleoside triphosphate hydrolases"/>
    <property type="match status" value="1"/>
</dbReference>
<gene>
    <name evidence="5" type="primary">coaE</name>
    <name evidence="7" type="ORF">N792_01990</name>
</gene>
<comment type="function">
    <text evidence="5">Catalyzes the phosphorylation of the 3'-hydroxyl group of dephosphocoenzyme A to form coenzyme A.</text>
</comment>
<comment type="catalytic activity">
    <reaction evidence="5">
        <text>3'-dephospho-CoA + ATP = ADP + CoA + H(+)</text>
        <dbReference type="Rhea" id="RHEA:18245"/>
        <dbReference type="ChEBI" id="CHEBI:15378"/>
        <dbReference type="ChEBI" id="CHEBI:30616"/>
        <dbReference type="ChEBI" id="CHEBI:57287"/>
        <dbReference type="ChEBI" id="CHEBI:57328"/>
        <dbReference type="ChEBI" id="CHEBI:456216"/>
        <dbReference type="EC" id="2.7.1.24"/>
    </reaction>
</comment>
<organism evidence="7 8">
    <name type="scientific">Lysobacter concretionis Ko07 = DSM 16239</name>
    <dbReference type="NCBI Taxonomy" id="1122185"/>
    <lineage>
        <taxon>Bacteria</taxon>
        <taxon>Pseudomonadati</taxon>
        <taxon>Pseudomonadota</taxon>
        <taxon>Gammaproteobacteria</taxon>
        <taxon>Lysobacterales</taxon>
        <taxon>Lysobacteraceae</taxon>
        <taxon>Novilysobacter</taxon>
    </lineage>
</organism>
<keyword evidence="8" id="KW-1185">Reference proteome</keyword>
<evidence type="ECO:0000256" key="3">
    <source>
        <dbReference type="ARBA" id="ARBA00022840"/>
    </source>
</evidence>
<comment type="similarity">
    <text evidence="1 5">Belongs to the CoaE family.</text>
</comment>
<dbReference type="Proteomes" id="UP000030017">
    <property type="component" value="Unassembled WGS sequence"/>
</dbReference>
<dbReference type="GO" id="GO:0015937">
    <property type="term" value="P:coenzyme A biosynthetic process"/>
    <property type="evidence" value="ECO:0007669"/>
    <property type="project" value="UniProtKB-UniRule"/>
</dbReference>
<evidence type="ECO:0000256" key="5">
    <source>
        <dbReference type="HAMAP-Rule" id="MF_00376"/>
    </source>
</evidence>
<dbReference type="InterPro" id="IPR027417">
    <property type="entry name" value="P-loop_NTPase"/>
</dbReference>
<evidence type="ECO:0000256" key="4">
    <source>
        <dbReference type="ARBA" id="ARBA00022993"/>
    </source>
</evidence>
<keyword evidence="4 5" id="KW-0173">Coenzyme A biosynthesis</keyword>
<comment type="subcellular location">
    <subcellularLocation>
        <location evidence="5">Cytoplasm</location>
    </subcellularLocation>
</comment>
<evidence type="ECO:0000313" key="7">
    <source>
        <dbReference type="EMBL" id="KGM53016.1"/>
    </source>
</evidence>
<dbReference type="InterPro" id="IPR001977">
    <property type="entry name" value="Depp_CoAkinase"/>
</dbReference>
<keyword evidence="2 5" id="KW-0547">Nucleotide-binding</keyword>
<keyword evidence="3 5" id="KW-0067">ATP-binding</keyword>
<dbReference type="PROSITE" id="PS51219">
    <property type="entry name" value="DPCK"/>
    <property type="match status" value="1"/>
</dbReference>
<keyword evidence="5" id="KW-0808">Transferase</keyword>
<sequence>MSEYIVAVTGGVASGKSEVTRRFETLGVVVADADVAAREVVAIGSEGLSEVVAAFGAGVLAADGSLDRAAMRARVFADAGERRRLEAIVHPRVRARVGTLCRQAGGDYAMAAIPLLAEGGGREVYPWLSRILVVDVPVQVQHARLVRRDGVDATLAEAMIASQATRAERLAIADDVIVNDGPLEGLSKQVAALDRQYRALAAGGVAAGSDSR</sequence>
<evidence type="ECO:0000256" key="2">
    <source>
        <dbReference type="ARBA" id="ARBA00022741"/>
    </source>
</evidence>
<dbReference type="CDD" id="cd02022">
    <property type="entry name" value="DPCK"/>
    <property type="match status" value="1"/>
</dbReference>
<dbReference type="RefSeq" id="WP_036191989.1">
    <property type="nucleotide sequence ID" value="NZ_AVPS01000001.1"/>
</dbReference>
<reference evidence="7 8" key="1">
    <citation type="submission" date="2013-08" db="EMBL/GenBank/DDBJ databases">
        <title>Genome sequencing of Lysobacter.</title>
        <authorList>
            <person name="Zhang S."/>
            <person name="Wang G."/>
        </authorList>
    </citation>
    <scope>NUCLEOTIDE SEQUENCE [LARGE SCALE GENOMIC DNA]</scope>
    <source>
        <strain evidence="7 8">Ko07</strain>
    </source>
</reference>
<dbReference type="Pfam" id="PF01121">
    <property type="entry name" value="CoaE"/>
    <property type="match status" value="1"/>
</dbReference>
<dbReference type="PANTHER" id="PTHR10695:SF46">
    <property type="entry name" value="BIFUNCTIONAL COENZYME A SYNTHASE-RELATED"/>
    <property type="match status" value="1"/>
</dbReference>
<comment type="pathway">
    <text evidence="5">Cofactor biosynthesis; coenzyme A biosynthesis; CoA from (R)-pantothenate: step 5/5.</text>
</comment>
<dbReference type="GO" id="GO:0004140">
    <property type="term" value="F:dephospho-CoA kinase activity"/>
    <property type="evidence" value="ECO:0007669"/>
    <property type="project" value="UniProtKB-UniRule"/>
</dbReference>
<keyword evidence="5 7" id="KW-0418">Kinase</keyword>
<evidence type="ECO:0000313" key="8">
    <source>
        <dbReference type="Proteomes" id="UP000030017"/>
    </source>
</evidence>